<comment type="caution">
    <text evidence="2">The sequence shown here is derived from an EMBL/GenBank/DDBJ whole genome shotgun (WGS) entry which is preliminary data.</text>
</comment>
<accession>A0A9P1N660</accession>
<evidence type="ECO:0000313" key="3">
    <source>
        <dbReference type="Proteomes" id="UP001152747"/>
    </source>
</evidence>
<sequence>MAATGPKWSLYPILGIIAFFEFLFGGTHIFYCSPLFFLYFPFINAVFGLVASFHAIFLRYPNRCDFYLQLTCSVLGTIFFFFSLMESYCIDEFKNSDQEIKDGICHGLKYRAIGMMNSCNSILGNLQTSILSKLGYDPTTSSENIRFFTSISLTILSGLHLLICVLLTVYSGIETKIRLYSYHYQVVISILIILASFVHLRYCCTFFFLYLPLAIGLFSLLQGIVTWRTKCHGSTTRGINIIGAGFSVLLNAITSFGIFCWLNRNTIPHMLTRHCHWFPEREEYCLRVVHFTNPYIDWLPQETDREIAAVQITIQILLFILTCFQFAFSMKSAFSTKSQYLYY</sequence>
<dbReference type="OrthoDB" id="5818482at2759"/>
<keyword evidence="1" id="KW-0472">Membrane</keyword>
<reference evidence="2" key="1">
    <citation type="submission" date="2022-11" db="EMBL/GenBank/DDBJ databases">
        <authorList>
            <person name="Kikuchi T."/>
        </authorList>
    </citation>
    <scope>NUCLEOTIDE SEQUENCE</scope>
    <source>
        <strain evidence="2">PS1010</strain>
    </source>
</reference>
<feature type="transmembrane region" description="Helical" evidence="1">
    <location>
        <begin position="182"/>
        <end position="200"/>
    </location>
</feature>
<feature type="transmembrane region" description="Helical" evidence="1">
    <location>
        <begin position="239"/>
        <end position="262"/>
    </location>
</feature>
<feature type="transmembrane region" description="Helical" evidence="1">
    <location>
        <begin position="147"/>
        <end position="170"/>
    </location>
</feature>
<feature type="transmembrane region" description="Helical" evidence="1">
    <location>
        <begin position="307"/>
        <end position="328"/>
    </location>
</feature>
<evidence type="ECO:0000313" key="2">
    <source>
        <dbReference type="EMBL" id="CAI5452635.1"/>
    </source>
</evidence>
<evidence type="ECO:0000256" key="1">
    <source>
        <dbReference type="SAM" id="Phobius"/>
    </source>
</evidence>
<proteinExistence type="predicted"/>
<dbReference type="AlphaFoldDB" id="A0A9P1N660"/>
<feature type="transmembrane region" description="Helical" evidence="1">
    <location>
        <begin position="12"/>
        <end position="31"/>
    </location>
</feature>
<dbReference type="EMBL" id="CANHGI010000005">
    <property type="protein sequence ID" value="CAI5452635.1"/>
    <property type="molecule type" value="Genomic_DNA"/>
</dbReference>
<organism evidence="2 3">
    <name type="scientific">Caenorhabditis angaria</name>
    <dbReference type="NCBI Taxonomy" id="860376"/>
    <lineage>
        <taxon>Eukaryota</taxon>
        <taxon>Metazoa</taxon>
        <taxon>Ecdysozoa</taxon>
        <taxon>Nematoda</taxon>
        <taxon>Chromadorea</taxon>
        <taxon>Rhabditida</taxon>
        <taxon>Rhabditina</taxon>
        <taxon>Rhabditomorpha</taxon>
        <taxon>Rhabditoidea</taxon>
        <taxon>Rhabditidae</taxon>
        <taxon>Peloderinae</taxon>
        <taxon>Caenorhabditis</taxon>
    </lineage>
</organism>
<feature type="transmembrane region" description="Helical" evidence="1">
    <location>
        <begin position="37"/>
        <end position="57"/>
    </location>
</feature>
<dbReference type="Proteomes" id="UP001152747">
    <property type="component" value="Unassembled WGS sequence"/>
</dbReference>
<name>A0A9P1N660_9PELO</name>
<gene>
    <name evidence="2" type="ORF">CAMP_LOCUS15272</name>
</gene>
<protein>
    <submittedName>
        <fullName evidence="2">Uncharacterized protein</fullName>
    </submittedName>
</protein>
<feature type="transmembrane region" description="Helical" evidence="1">
    <location>
        <begin position="66"/>
        <end position="85"/>
    </location>
</feature>
<keyword evidence="1" id="KW-1133">Transmembrane helix</keyword>
<keyword evidence="1" id="KW-0812">Transmembrane</keyword>
<feature type="transmembrane region" description="Helical" evidence="1">
    <location>
        <begin position="206"/>
        <end position="227"/>
    </location>
</feature>
<keyword evidence="3" id="KW-1185">Reference proteome</keyword>